<proteinExistence type="inferred from homology"/>
<name>A0A915CAP1_PARUN</name>
<dbReference type="GO" id="GO:0000049">
    <property type="term" value="F:tRNA binding"/>
    <property type="evidence" value="ECO:0007669"/>
    <property type="project" value="UniProtKB-KW"/>
</dbReference>
<dbReference type="GO" id="GO:0002161">
    <property type="term" value="F:aminoacyl-tRNA deacylase activity"/>
    <property type="evidence" value="ECO:0007669"/>
    <property type="project" value="TreeGrafter"/>
</dbReference>
<evidence type="ECO:0000259" key="10">
    <source>
        <dbReference type="PROSITE" id="PS50860"/>
    </source>
</evidence>
<dbReference type="SMART" id="SM00863">
    <property type="entry name" value="tRNA_SAD"/>
    <property type="match status" value="1"/>
</dbReference>
<dbReference type="AlphaFoldDB" id="A0A915CAP1"/>
<dbReference type="GO" id="GO:0005524">
    <property type="term" value="F:ATP binding"/>
    <property type="evidence" value="ECO:0007669"/>
    <property type="project" value="UniProtKB-KW"/>
</dbReference>
<keyword evidence="3" id="KW-0820">tRNA-binding</keyword>
<protein>
    <recommendedName>
        <fullName evidence="2">alanine--tRNA ligase</fullName>
        <ecNumber evidence="2">6.1.1.7</ecNumber>
    </recommendedName>
</protein>
<keyword evidence="6" id="KW-0067">ATP-binding</keyword>
<evidence type="ECO:0000256" key="6">
    <source>
        <dbReference type="ARBA" id="ARBA00022840"/>
    </source>
</evidence>
<evidence type="ECO:0000313" key="11">
    <source>
        <dbReference type="Proteomes" id="UP000887569"/>
    </source>
</evidence>
<dbReference type="WBParaSite" id="PgR106_g001_t02">
    <property type="protein sequence ID" value="PgR106_g001_t02"/>
    <property type="gene ID" value="PgR106_g001"/>
</dbReference>
<keyword evidence="5" id="KW-0547">Nucleotide-binding</keyword>
<dbReference type="WBParaSite" id="PgR106_g001_t01">
    <property type="protein sequence ID" value="PgR106_g001_t01"/>
    <property type="gene ID" value="PgR106_g001"/>
</dbReference>
<dbReference type="GO" id="GO:0004813">
    <property type="term" value="F:alanine-tRNA ligase activity"/>
    <property type="evidence" value="ECO:0007669"/>
    <property type="project" value="UniProtKB-EC"/>
</dbReference>
<evidence type="ECO:0000256" key="9">
    <source>
        <dbReference type="ARBA" id="ARBA00023146"/>
    </source>
</evidence>
<dbReference type="PANTHER" id="PTHR11777:SF9">
    <property type="entry name" value="ALANINE--TRNA LIGASE, CYTOPLASMIC"/>
    <property type="match status" value="1"/>
</dbReference>
<dbReference type="EC" id="6.1.1.7" evidence="2"/>
<evidence type="ECO:0000256" key="2">
    <source>
        <dbReference type="ARBA" id="ARBA00013168"/>
    </source>
</evidence>
<dbReference type="InterPro" id="IPR050058">
    <property type="entry name" value="Ala-tRNA_ligase"/>
</dbReference>
<evidence type="ECO:0000256" key="3">
    <source>
        <dbReference type="ARBA" id="ARBA00022555"/>
    </source>
</evidence>
<feature type="domain" description="Alanyl-transfer RNA synthetases family profile" evidence="10">
    <location>
        <begin position="1"/>
        <end position="151"/>
    </location>
</feature>
<sequence>DALRILFGNAVYQRGSLVSPDRIRFDCSLEHALSQDQIREIERILREVIEGEQPVFTETVPRTHLSAIRNIQSTVTASLAETASNGLIRVITINAPVNGKSARAVECCCGTHVLNTRDLGAFVVISDRSLGSGVRRLTALTGRAARLAIEKGMELRARLAKLHTDSHSGSELLTFERELRSSVIPILLRDELYSSLRQLKKASLRKRRRTTNETM</sequence>
<keyword evidence="7" id="KW-0694">RNA-binding</keyword>
<dbReference type="PROSITE" id="PS50860">
    <property type="entry name" value="AA_TRNA_LIGASE_II_ALA"/>
    <property type="match status" value="1"/>
</dbReference>
<dbReference type="PANTHER" id="PTHR11777">
    <property type="entry name" value="ALANYL-TRNA SYNTHETASE"/>
    <property type="match status" value="1"/>
</dbReference>
<accession>A0A915CAP1</accession>
<dbReference type="Gene3D" id="3.30.980.10">
    <property type="entry name" value="Threonyl-trna Synthetase, Chain A, domain 2"/>
    <property type="match status" value="1"/>
</dbReference>
<dbReference type="InterPro" id="IPR018165">
    <property type="entry name" value="Ala-tRNA-synth_IIc_core"/>
</dbReference>
<organism evidence="11 13">
    <name type="scientific">Parascaris univalens</name>
    <name type="common">Nematode worm</name>
    <dbReference type="NCBI Taxonomy" id="6257"/>
    <lineage>
        <taxon>Eukaryota</taxon>
        <taxon>Metazoa</taxon>
        <taxon>Ecdysozoa</taxon>
        <taxon>Nematoda</taxon>
        <taxon>Chromadorea</taxon>
        <taxon>Rhabditida</taxon>
        <taxon>Spirurina</taxon>
        <taxon>Ascaridomorpha</taxon>
        <taxon>Ascaridoidea</taxon>
        <taxon>Ascarididae</taxon>
        <taxon>Parascaris</taxon>
    </lineage>
</organism>
<evidence type="ECO:0000256" key="1">
    <source>
        <dbReference type="ARBA" id="ARBA00008226"/>
    </source>
</evidence>
<dbReference type="InterPro" id="IPR018163">
    <property type="entry name" value="Thr/Ala-tRNA-synth_IIc_edit"/>
</dbReference>
<dbReference type="GO" id="GO:0005739">
    <property type="term" value="C:mitochondrion"/>
    <property type="evidence" value="ECO:0007669"/>
    <property type="project" value="TreeGrafter"/>
</dbReference>
<evidence type="ECO:0000256" key="8">
    <source>
        <dbReference type="ARBA" id="ARBA00022917"/>
    </source>
</evidence>
<dbReference type="Proteomes" id="UP000887569">
    <property type="component" value="Unplaced"/>
</dbReference>
<evidence type="ECO:0000313" key="12">
    <source>
        <dbReference type="WBParaSite" id="PgR106_g001_t01"/>
    </source>
</evidence>
<dbReference type="GO" id="GO:0006419">
    <property type="term" value="P:alanyl-tRNA aminoacylation"/>
    <property type="evidence" value="ECO:0007669"/>
    <property type="project" value="InterPro"/>
</dbReference>
<evidence type="ECO:0000256" key="5">
    <source>
        <dbReference type="ARBA" id="ARBA00022741"/>
    </source>
</evidence>
<comment type="similarity">
    <text evidence="1">Belongs to the class-II aminoacyl-tRNA synthetase family.</text>
</comment>
<evidence type="ECO:0000313" key="13">
    <source>
        <dbReference type="WBParaSite" id="PgR106_g001_t02"/>
    </source>
</evidence>
<dbReference type="Pfam" id="PF07973">
    <property type="entry name" value="tRNA_SAD"/>
    <property type="match status" value="1"/>
</dbReference>
<dbReference type="InterPro" id="IPR012947">
    <property type="entry name" value="tRNA_SAD"/>
</dbReference>
<keyword evidence="4" id="KW-0436">Ligase</keyword>
<dbReference type="SUPFAM" id="SSF55186">
    <property type="entry name" value="ThrRS/AlaRS common domain"/>
    <property type="match status" value="1"/>
</dbReference>
<reference evidence="12 13" key="1">
    <citation type="submission" date="2022-11" db="UniProtKB">
        <authorList>
            <consortium name="WormBaseParasite"/>
        </authorList>
    </citation>
    <scope>IDENTIFICATION</scope>
</reference>
<evidence type="ECO:0000256" key="4">
    <source>
        <dbReference type="ARBA" id="ARBA00022598"/>
    </source>
</evidence>
<keyword evidence="11" id="KW-1185">Reference proteome</keyword>
<keyword evidence="9" id="KW-0030">Aminoacyl-tRNA synthetase</keyword>
<dbReference type="FunFam" id="3.30.980.10:FF:000004">
    <property type="entry name" value="Alanine--tRNA ligase, cytoplasmic"/>
    <property type="match status" value="1"/>
</dbReference>
<keyword evidence="8" id="KW-0648">Protein biosynthesis</keyword>
<evidence type="ECO:0000256" key="7">
    <source>
        <dbReference type="ARBA" id="ARBA00022884"/>
    </source>
</evidence>